<dbReference type="GO" id="GO:0005656">
    <property type="term" value="C:nuclear pre-replicative complex"/>
    <property type="evidence" value="ECO:0007669"/>
    <property type="project" value="TreeGrafter"/>
</dbReference>
<dbReference type="EMBL" id="GL996528">
    <property type="protein sequence ID" value="EGV60394.1"/>
    <property type="molecule type" value="Genomic_DNA"/>
</dbReference>
<name>G3BDV9_CANTC</name>
<keyword evidence="3" id="KW-1185">Reference proteome</keyword>
<accession>G3BDV9</accession>
<dbReference type="HOGENOM" id="CLU_1019407_0_0_1"/>
<dbReference type="GO" id="GO:0003688">
    <property type="term" value="F:DNA replication origin binding"/>
    <property type="evidence" value="ECO:0007669"/>
    <property type="project" value="TreeGrafter"/>
</dbReference>
<dbReference type="GO" id="GO:0006270">
    <property type="term" value="P:DNA replication initiation"/>
    <property type="evidence" value="ECO:0007669"/>
    <property type="project" value="TreeGrafter"/>
</dbReference>
<organism evidence="3">
    <name type="scientific">Candida tenuis (strain ATCC 10573 / BCRC 21748 / CBS 615 / JCM 9827 / NBRC 10315 / NRRL Y-1498 / VKM Y-70)</name>
    <name type="common">Yeast</name>
    <name type="synonym">Yamadazyma tenuis</name>
    <dbReference type="NCBI Taxonomy" id="590646"/>
    <lineage>
        <taxon>Eukaryota</taxon>
        <taxon>Fungi</taxon>
        <taxon>Dikarya</taxon>
        <taxon>Ascomycota</taxon>
        <taxon>Saccharomycotina</taxon>
        <taxon>Pichiomycetes</taxon>
        <taxon>Debaryomycetaceae</taxon>
        <taxon>Yamadazyma</taxon>
    </lineage>
</organism>
<dbReference type="Proteomes" id="UP000000707">
    <property type="component" value="Unassembled WGS sequence"/>
</dbReference>
<dbReference type="PANTHER" id="PTHR12748">
    <property type="entry name" value="ORIGIN RECOGNITION COMPLEX SUBUNIT 3"/>
    <property type="match status" value="1"/>
</dbReference>
<evidence type="ECO:0000313" key="2">
    <source>
        <dbReference type="EMBL" id="EGV60394.1"/>
    </source>
</evidence>
<dbReference type="OrthoDB" id="10265211at2759"/>
<dbReference type="AlphaFoldDB" id="G3BDV9"/>
<dbReference type="Pfam" id="PF18137">
    <property type="entry name" value="WHD_ORC"/>
    <property type="match status" value="1"/>
</dbReference>
<feature type="domain" description="Origin recognition complex subunit 3 winged helix C-terminal" evidence="1">
    <location>
        <begin position="142"/>
        <end position="270"/>
    </location>
</feature>
<dbReference type="eggNOG" id="KOG2538">
    <property type="taxonomic scope" value="Eukaryota"/>
</dbReference>
<dbReference type="KEGG" id="cten:18248310"/>
<dbReference type="InterPro" id="IPR020795">
    <property type="entry name" value="ORC3"/>
</dbReference>
<dbReference type="GO" id="GO:0031261">
    <property type="term" value="C:DNA replication preinitiation complex"/>
    <property type="evidence" value="ECO:0007669"/>
    <property type="project" value="TreeGrafter"/>
</dbReference>
<sequence>MLRHLPSFKKYIELLLQKHKQGLCEKSEIKMLLTDDHYLMKTFNNVKDQFVSFQSSIGATIEEIQHLSPNTDKFELYNLILSDRFHNSKLSKANKYKISNNFTTNTVFNEVFIISFHQCGQLPKLEENYDNLVLQLLRPNMRRILEQNMTDSAPYLDNELTRCSGSGNSELVMPKLFNLLVEAPSTVNHYEFFMAFKQSLNKDKVIKELKESIGKEASSRLTQILDNCAEDDKEWEKLIYSWFLSTCNELIMVGLFREKPRGDHFEKNIWKGL</sequence>
<dbReference type="InterPro" id="IPR040855">
    <property type="entry name" value="ORC_WH_C"/>
</dbReference>
<dbReference type="PANTHER" id="PTHR12748:SF0">
    <property type="entry name" value="ORIGIN RECOGNITION COMPLEX SUBUNIT 3"/>
    <property type="match status" value="1"/>
</dbReference>
<gene>
    <name evidence="2" type="ORF">CANTEDRAFT_116446</name>
</gene>
<dbReference type="GO" id="GO:0005664">
    <property type="term" value="C:nuclear origin of replication recognition complex"/>
    <property type="evidence" value="ECO:0007669"/>
    <property type="project" value="InterPro"/>
</dbReference>
<proteinExistence type="predicted"/>
<dbReference type="GeneID" id="18248310"/>
<evidence type="ECO:0000313" key="3">
    <source>
        <dbReference type="Proteomes" id="UP000000707"/>
    </source>
</evidence>
<protein>
    <recommendedName>
        <fullName evidence="1">Origin recognition complex subunit 3 winged helix C-terminal domain-containing protein</fullName>
    </recommendedName>
</protein>
<evidence type="ECO:0000259" key="1">
    <source>
        <dbReference type="Pfam" id="PF18137"/>
    </source>
</evidence>
<dbReference type="STRING" id="590646.G3BDV9"/>
<reference evidence="2 3" key="1">
    <citation type="journal article" date="2011" name="Proc. Natl. Acad. Sci. U.S.A.">
        <title>Comparative genomics of xylose-fermenting fungi for enhanced biofuel production.</title>
        <authorList>
            <person name="Wohlbach D.J."/>
            <person name="Kuo A."/>
            <person name="Sato T.K."/>
            <person name="Potts K.M."/>
            <person name="Salamov A.A."/>
            <person name="LaButti K.M."/>
            <person name="Sun H."/>
            <person name="Clum A."/>
            <person name="Pangilinan J.L."/>
            <person name="Lindquist E.A."/>
            <person name="Lucas S."/>
            <person name="Lapidus A."/>
            <person name="Jin M."/>
            <person name="Gunawan C."/>
            <person name="Balan V."/>
            <person name="Dale B.E."/>
            <person name="Jeffries T.W."/>
            <person name="Zinkel R."/>
            <person name="Barry K.W."/>
            <person name="Grigoriev I.V."/>
            <person name="Gasch A.P."/>
        </authorList>
    </citation>
    <scope>NUCLEOTIDE SEQUENCE [LARGE SCALE GENOMIC DNA]</scope>
    <source>
        <strain evidence="3">ATCC 10573 / BCRC 21748 / CBS 615 / JCM 9827 / NBRC 10315 / NRRL Y-1498 / VKM Y-70</strain>
    </source>
</reference>